<dbReference type="InterPro" id="IPR008416">
    <property type="entry name" value="Baculo_VP1054"/>
</dbReference>
<accession>A0A6N0C2M2</accession>
<dbReference type="Pfam" id="PF05789">
    <property type="entry name" value="Baculo_VP1054"/>
    <property type="match status" value="1"/>
</dbReference>
<sequence length="346" mass="40457">MSSTTNRLVVRLNRCASEKLTPFRPIKVTSTQCPIHLFRANCKVIKRYDAENDTNFDNHLTILNGVYQNYNREPFYLALVNPANDLETRGVYTNANDMVLYVELHRLDDDERFFGIDAAGERNVATIRNVIKMIMDAFAVCADRYILMIDELQVDLVYSIFRSIILPQRMIAIYTDESVPINDDVQIFSVPRTEAAFESQLIYRTFLMYNTVLTMLLKQSNPFNENAKNISVILRTLGKCPNNKDRVKCCDLQYGANAPGHIMCPPREMIKKIFHYAKWSRTPNNYRRYFELIVAQSVPNRRFDENIDDDDDDNNNNYRNNNTSLIKMDWYNFIDDFRRYFGIVSS</sequence>
<reference evidence="1" key="1">
    <citation type="submission" date="2019-09" db="EMBL/GenBank/DDBJ databases">
        <authorList>
            <person name="Tao P."/>
            <person name="Yang T."/>
            <person name="Chen J."/>
            <person name="Lin C."/>
            <person name="Hu J."/>
            <person name="Zhu Y."/>
            <person name="Lv H."/>
            <person name="Tian M."/>
            <person name="Gao Q."/>
            <person name="Jia J."/>
        </authorList>
    </citation>
    <scope>NUCLEOTIDE SEQUENCE</scope>
    <source>
        <strain evidence="1">WV103</strain>
    </source>
</reference>
<organism evidence="1">
    <name type="scientific">Spodoptera exigua multiple nucleopolyhedrovirus</name>
    <dbReference type="NCBI Taxonomy" id="10454"/>
    <lineage>
        <taxon>Viruses</taxon>
        <taxon>Viruses incertae sedis</taxon>
        <taxon>Naldaviricetes</taxon>
        <taxon>Lefavirales</taxon>
        <taxon>Baculoviridae</taxon>
        <taxon>Alphabaculovirus</taxon>
    </lineage>
</organism>
<dbReference type="KEGG" id="vg:2715757"/>
<protein>
    <submittedName>
        <fullName evidence="1">Vp1054 virion protein</fullName>
    </submittedName>
</protein>
<dbReference type="RefSeq" id="NP_037865.1">
    <property type="nucleotide sequence ID" value="NC_002169.1"/>
</dbReference>
<dbReference type="GeneID" id="2715757"/>
<proteinExistence type="predicted"/>
<name>A0A6N0C2M2_9ABAC</name>
<dbReference type="EMBL" id="MN481987">
    <property type="protein sequence ID" value="QKO28989.1"/>
    <property type="molecule type" value="Genomic_DNA"/>
</dbReference>
<evidence type="ECO:0000313" key="1">
    <source>
        <dbReference type="EMBL" id="QKO28989.1"/>
    </source>
</evidence>